<dbReference type="KEGG" id="erx:ATZ35_05390"/>
<gene>
    <name evidence="3" type="ORF">ATZ35_05390</name>
</gene>
<evidence type="ECO:0008006" key="5">
    <source>
        <dbReference type="Google" id="ProtNLM"/>
    </source>
</evidence>
<dbReference type="PROSITE" id="PS51257">
    <property type="entry name" value="PROKAR_LIPOPROTEIN"/>
    <property type="match status" value="1"/>
</dbReference>
<dbReference type="AlphaFoldDB" id="A0A0U2WMY3"/>
<evidence type="ECO:0000256" key="1">
    <source>
        <dbReference type="SAM" id="MobiDB-lite"/>
    </source>
</evidence>
<feature type="signal peptide" evidence="2">
    <location>
        <begin position="1"/>
        <end position="23"/>
    </location>
</feature>
<feature type="chain" id="PRO_5039712172" description="DUF5067 domain-containing protein" evidence="2">
    <location>
        <begin position="24"/>
        <end position="212"/>
    </location>
</feature>
<feature type="compositionally biased region" description="Polar residues" evidence="1">
    <location>
        <begin position="29"/>
        <end position="44"/>
    </location>
</feature>
<evidence type="ECO:0000313" key="3">
    <source>
        <dbReference type="EMBL" id="ALS36614.1"/>
    </source>
</evidence>
<dbReference type="EMBL" id="CP013655">
    <property type="protein sequence ID" value="ALS36614.1"/>
    <property type="molecule type" value="Genomic_DNA"/>
</dbReference>
<accession>A0A0U2WMY3</accession>
<keyword evidence="2" id="KW-0732">Signal</keyword>
<sequence length="212" mass="24144">MTNNRRVKFTLTFLILILLTACQKNTLNNSVESSSQTTANSLTDNQKKTVDNGHRIGKYTVLLSENNKKSEQDIATFIENDFFEKAFLNVESRIDPTKKLNILTYSMHYSPEEERYTLGVFFINSSKNNINSIKMLLKPNFKNISEGEFIEVNFEGDDFPNLPVNGVSPRTISANAPIEYLDRLKENTGSDITFEIKDLELNGEKVNNTNEN</sequence>
<proteinExistence type="predicted"/>
<dbReference type="RefSeq" id="WP_208929843.1">
    <property type="nucleotide sequence ID" value="NZ_CP013655.1"/>
</dbReference>
<keyword evidence="4" id="KW-1185">Reference proteome</keyword>
<dbReference type="STRING" id="118060.ATZ35_05390"/>
<dbReference type="Proteomes" id="UP000067523">
    <property type="component" value="Chromosome"/>
</dbReference>
<name>A0A0U2WMY3_9ENTE</name>
<feature type="region of interest" description="Disordered" evidence="1">
    <location>
        <begin position="29"/>
        <end position="49"/>
    </location>
</feature>
<reference evidence="4" key="1">
    <citation type="submission" date="2015-12" db="EMBL/GenBank/DDBJ databases">
        <authorList>
            <person name="Lauer A."/>
            <person name="Humrighouse B."/>
            <person name="Loparev V."/>
            <person name="Shewmaker P.L."/>
            <person name="Whitney A.M."/>
            <person name="McLaughlin R.W."/>
        </authorList>
    </citation>
    <scope>NUCLEOTIDE SEQUENCE [LARGE SCALE GENOMIC DNA]</scope>
    <source>
        <strain evidence="4">LMG 26678</strain>
    </source>
</reference>
<evidence type="ECO:0000256" key="2">
    <source>
        <dbReference type="SAM" id="SignalP"/>
    </source>
</evidence>
<evidence type="ECO:0000313" key="4">
    <source>
        <dbReference type="Proteomes" id="UP000067523"/>
    </source>
</evidence>
<protein>
    <recommendedName>
        <fullName evidence="5">DUF5067 domain-containing protein</fullName>
    </recommendedName>
</protein>
<organism evidence="3 4">
    <name type="scientific">Enterococcus rotai</name>
    <dbReference type="NCBI Taxonomy" id="118060"/>
    <lineage>
        <taxon>Bacteria</taxon>
        <taxon>Bacillati</taxon>
        <taxon>Bacillota</taxon>
        <taxon>Bacilli</taxon>
        <taxon>Lactobacillales</taxon>
        <taxon>Enterococcaceae</taxon>
        <taxon>Enterococcus</taxon>
    </lineage>
</organism>